<evidence type="ECO:0000313" key="4">
    <source>
        <dbReference type="EMBL" id="KAL1597255.1"/>
    </source>
</evidence>
<evidence type="ECO:0000313" key="5">
    <source>
        <dbReference type="Proteomes" id="UP001521785"/>
    </source>
</evidence>
<dbReference type="EMBL" id="JAKJXO020000013">
    <property type="protein sequence ID" value="KAL1597255.1"/>
    <property type="molecule type" value="Genomic_DNA"/>
</dbReference>
<name>A0ABR3QYM9_9PLEO</name>
<gene>
    <name evidence="4" type="ORF">SLS60_008839</name>
</gene>
<comment type="caution">
    <text evidence="2">Lacks conserved residue(s) required for the propagation of feature annotation.</text>
</comment>
<feature type="region of interest" description="Disordered" evidence="3">
    <location>
        <begin position="388"/>
        <end position="483"/>
    </location>
</feature>
<keyword evidence="5" id="KW-1185">Reference proteome</keyword>
<dbReference type="Gene3D" id="3.40.50.200">
    <property type="entry name" value="Peptidase S8/S53 domain"/>
    <property type="match status" value="1"/>
</dbReference>
<evidence type="ECO:0000256" key="3">
    <source>
        <dbReference type="SAM" id="MobiDB-lite"/>
    </source>
</evidence>
<sequence length="760" mass="79245">MSSTSEPTKSGGSSIASASQDSSSEGSTAFSSSETATNEEQPTSTLQTSDSSNSTSTSSEPSSETASSYASQTQSQFSSGQESVTSAEAPTQTQFVVTTVTASDGSSGLVTFTTTVEATPAPGGSGETTPLGGPSRTDSASPSQTSSSFAGFPPPYIFDAVIDGQNYHLPAPNEPPMTIILAGGTLAELSNDQVRIGDEIVPMAAFTGTKSINQGGHKYELGKTVGKSTEPPKPSKNGGKGHGGIGGLLGSLAKAGKGAVDGVSKARNDVFNMASSGATAGGGAVAGTLTNAGNEVNSLVSSINGIQQSLPTGKLTETGLKTVLDAQNLGREASNWLTSTASLVKDLPDDMKEQVFDNIKDFAKEGGQLQKAESALEAFKDFPWESELPQSQMPSATQDPSASATNQPSGTSMPTDTASRQTSEDQTTTDASSESMKSSITASTTSAQNTTSLQSTQSTSITSASNTTSATSTSSTGPTPTEATKYFIVTREGTSLDDFKKFIENVDGGFGISHASEYVPHQTYLTVLKPAVADNLQSNYSFIRWVNPFVVTKGYLEAADEEYHAVDRDGVSYLGSDRLSTQLQGFPGDRTAALFPLAFLPPDPNASSWKKMISSPPLSQIPKPPSQDPDYVADDSLGKGVTIYVIDDGFDINLDDLSGRGRHVDSFMVPKEEVAPSGYLEEQRKIFSQAEILDQKLENGLHGTKMAIIVAGAVNGVARRADLYLVKAKGQYRKEPTSSVVNMGYTAPAISTALFELVMG</sequence>
<dbReference type="InterPro" id="IPR036852">
    <property type="entry name" value="Peptidase_S8/S53_dom_sf"/>
</dbReference>
<dbReference type="InterPro" id="IPR023827">
    <property type="entry name" value="Peptidase_S8_Asp-AS"/>
</dbReference>
<feature type="compositionally biased region" description="Low complexity" evidence="3">
    <location>
        <begin position="438"/>
        <end position="476"/>
    </location>
</feature>
<organism evidence="4 5">
    <name type="scientific">Paraconiothyrium brasiliense</name>
    <dbReference type="NCBI Taxonomy" id="300254"/>
    <lineage>
        <taxon>Eukaryota</taxon>
        <taxon>Fungi</taxon>
        <taxon>Dikarya</taxon>
        <taxon>Ascomycota</taxon>
        <taxon>Pezizomycotina</taxon>
        <taxon>Dothideomycetes</taxon>
        <taxon>Pleosporomycetidae</taxon>
        <taxon>Pleosporales</taxon>
        <taxon>Massarineae</taxon>
        <taxon>Didymosphaeriaceae</taxon>
        <taxon>Paraconiothyrium</taxon>
    </lineage>
</organism>
<feature type="compositionally biased region" description="Low complexity" evidence="3">
    <location>
        <begin position="135"/>
        <end position="148"/>
    </location>
</feature>
<reference evidence="4 5" key="1">
    <citation type="submission" date="2024-02" db="EMBL/GenBank/DDBJ databases">
        <title>De novo assembly and annotation of 12 fungi associated with fruit tree decline syndrome in Ontario, Canada.</title>
        <authorList>
            <person name="Sulman M."/>
            <person name="Ellouze W."/>
            <person name="Ilyukhin E."/>
        </authorList>
    </citation>
    <scope>NUCLEOTIDE SEQUENCE [LARGE SCALE GENOMIC DNA]</scope>
    <source>
        <strain evidence="4 5">M42-189</strain>
    </source>
</reference>
<feature type="compositionally biased region" description="Polar residues" evidence="3">
    <location>
        <begin position="80"/>
        <end position="90"/>
    </location>
</feature>
<comment type="caution">
    <text evidence="4">The sequence shown here is derived from an EMBL/GenBank/DDBJ whole genome shotgun (WGS) entry which is preliminary data.</text>
</comment>
<feature type="region of interest" description="Disordered" evidence="3">
    <location>
        <begin position="223"/>
        <end position="244"/>
    </location>
</feature>
<evidence type="ECO:0000256" key="1">
    <source>
        <dbReference type="ARBA" id="ARBA00022801"/>
    </source>
</evidence>
<feature type="region of interest" description="Disordered" evidence="3">
    <location>
        <begin position="1"/>
        <end position="91"/>
    </location>
</feature>
<comment type="similarity">
    <text evidence="2">Belongs to the peptidase S8 family.</text>
</comment>
<feature type="region of interest" description="Disordered" evidence="3">
    <location>
        <begin position="115"/>
        <end position="150"/>
    </location>
</feature>
<proteinExistence type="inferred from homology"/>
<evidence type="ECO:0008006" key="6">
    <source>
        <dbReference type="Google" id="ProtNLM"/>
    </source>
</evidence>
<dbReference type="PROSITE" id="PS00136">
    <property type="entry name" value="SUBTILASE_ASP"/>
    <property type="match status" value="1"/>
</dbReference>
<protein>
    <recommendedName>
        <fullName evidence="6">Peptidase S8/S53 domain-containing protein</fullName>
    </recommendedName>
</protein>
<dbReference type="SUPFAM" id="SSF52743">
    <property type="entry name" value="Subtilisin-like"/>
    <property type="match status" value="1"/>
</dbReference>
<feature type="compositionally biased region" description="Polar residues" evidence="3">
    <location>
        <begin position="388"/>
        <end position="437"/>
    </location>
</feature>
<dbReference type="Proteomes" id="UP001521785">
    <property type="component" value="Unassembled WGS sequence"/>
</dbReference>
<evidence type="ECO:0000256" key="2">
    <source>
        <dbReference type="PROSITE-ProRule" id="PRU01240"/>
    </source>
</evidence>
<accession>A0ABR3QYM9</accession>
<keyword evidence="1" id="KW-0378">Hydrolase</keyword>
<dbReference type="PROSITE" id="PS51892">
    <property type="entry name" value="SUBTILASE"/>
    <property type="match status" value="1"/>
</dbReference>
<feature type="compositionally biased region" description="Low complexity" evidence="3">
    <location>
        <begin position="10"/>
        <end position="79"/>
    </location>
</feature>